<keyword evidence="1" id="KW-0732">Signal</keyword>
<evidence type="ECO:0000313" key="2">
    <source>
        <dbReference type="EMBL" id="MFB9259232.1"/>
    </source>
</evidence>
<feature type="chain" id="PRO_5045574382" description="Secreted protein" evidence="1">
    <location>
        <begin position="21"/>
        <end position="215"/>
    </location>
</feature>
<proteinExistence type="predicted"/>
<dbReference type="RefSeq" id="WP_182630951.1">
    <property type="nucleotide sequence ID" value="NZ_JAALDM010000021.1"/>
</dbReference>
<comment type="caution">
    <text evidence="2">The sequence shown here is derived from an EMBL/GenBank/DDBJ whole genome shotgun (WGS) entry which is preliminary data.</text>
</comment>
<dbReference type="Proteomes" id="UP001589700">
    <property type="component" value="Unassembled WGS sequence"/>
</dbReference>
<gene>
    <name evidence="2" type="ORF">ACFFVD_05395</name>
</gene>
<dbReference type="EMBL" id="JBHMDY010000004">
    <property type="protein sequence ID" value="MFB9259232.1"/>
    <property type="molecule type" value="Genomic_DNA"/>
</dbReference>
<protein>
    <recommendedName>
        <fullName evidence="4">Secreted protein</fullName>
    </recommendedName>
</protein>
<organism evidence="2 3">
    <name type="scientific">Dietzia aerolata</name>
    <dbReference type="NCBI Taxonomy" id="595984"/>
    <lineage>
        <taxon>Bacteria</taxon>
        <taxon>Bacillati</taxon>
        <taxon>Actinomycetota</taxon>
        <taxon>Actinomycetes</taxon>
        <taxon>Mycobacteriales</taxon>
        <taxon>Dietziaceae</taxon>
        <taxon>Dietzia</taxon>
    </lineage>
</organism>
<sequence length="215" mass="22129">MRIRHAASALVALAATSACALGASVIAQDHHEHTRESELRSSAWSVQASTDFGTTWTAPINSAGGHFPVRVDTAALRNRSAYQPLTLRTSVDSQDTALVDIGKGVLVEGNPETAAEVRIRAVSSTSGSCAQPTFTPGRPGVTSGVLEGKPTEPVAVDAPTADAPLVLPAATRTTPGAPVTVCLELSLDANAPAPDSVLTLAWPIDITRGDTDTDS</sequence>
<name>A0ABV5JND2_9ACTN</name>
<evidence type="ECO:0008006" key="4">
    <source>
        <dbReference type="Google" id="ProtNLM"/>
    </source>
</evidence>
<keyword evidence="3" id="KW-1185">Reference proteome</keyword>
<dbReference type="PROSITE" id="PS51257">
    <property type="entry name" value="PROKAR_LIPOPROTEIN"/>
    <property type="match status" value="1"/>
</dbReference>
<evidence type="ECO:0000256" key="1">
    <source>
        <dbReference type="SAM" id="SignalP"/>
    </source>
</evidence>
<feature type="signal peptide" evidence="1">
    <location>
        <begin position="1"/>
        <end position="20"/>
    </location>
</feature>
<accession>A0ABV5JND2</accession>
<evidence type="ECO:0000313" key="3">
    <source>
        <dbReference type="Proteomes" id="UP001589700"/>
    </source>
</evidence>
<reference evidence="2 3" key="1">
    <citation type="submission" date="2024-09" db="EMBL/GenBank/DDBJ databases">
        <authorList>
            <person name="Sun Q."/>
            <person name="Mori K."/>
        </authorList>
    </citation>
    <scope>NUCLEOTIDE SEQUENCE [LARGE SCALE GENOMIC DNA]</scope>
    <source>
        <strain evidence="2 3">CCM 7659</strain>
    </source>
</reference>